<accession>A0ACC0I9Y1</accession>
<sequence>MDNLIDRCLLTITQKILTMHQLLQDMGRYIVQQQSSNELGKCRLLGRHEDSFNVLRRKIGTKKIEGLYLDMHVLEKESWFNKTFCDLEIDAFASMENLILLMLNGVEIKGGYKEFPKRLRWLSWHEYSQKSIPSDFSLESLVGLELRNSKLEHVWKGTRLLISLKVLNLSHSHGLRTTPNFTGLPNLEDLILENCIRLVEVHESISELERLVFLNLKGCKNLKKLPCKIGHLKSLEKLDLSGCSNLDQFPTELEKIKSLKMLNVDGIDINKIQSTTSNVKPWSWLFNPFLPKPRKCSESICFSLASLASCMVSLSLSNCTMSYDDLVKVLGRFSLLQDLDLSENPISSLPESIKGLIGLQSLRLSHCRRLQSLPELPMGLELLDVDECSSLEMITNLPNWTTYLDLTTDGCEKLVEVQGIFKLEPIGNADAKIVNSLGLTELESMGSLEVDLRNNITDTQKKYLLQGSYECGIYNIFLPGSEVPGWSSNKRSGPSISFTVPSVTSLSDLKIQALNVYVLYTFANEDSEGDGDFECIVIRNKTKGHTWHHSPAFICRPNKNNDVVWLSHWMIAHQLMEVGDDVNLSVHLVEGFKVKEVGFQIMYDEHPENVGDRLEYFSDMRDDNFPCHHQRHHPCF</sequence>
<name>A0ACC0I9Y1_9ERIC</name>
<dbReference type="Proteomes" id="UP001060215">
    <property type="component" value="Chromosome 6"/>
</dbReference>
<protein>
    <submittedName>
        <fullName evidence="1">Disease resistance-like protein DSC1</fullName>
    </submittedName>
</protein>
<evidence type="ECO:0000313" key="2">
    <source>
        <dbReference type="Proteomes" id="UP001060215"/>
    </source>
</evidence>
<comment type="caution">
    <text evidence="1">The sequence shown here is derived from an EMBL/GenBank/DDBJ whole genome shotgun (WGS) entry which is preliminary data.</text>
</comment>
<proteinExistence type="predicted"/>
<reference evidence="1 2" key="1">
    <citation type="journal article" date="2022" name="Plant J.">
        <title>Chromosome-level genome of Camellia lanceoleosa provides a valuable resource for understanding genome evolution and self-incompatibility.</title>
        <authorList>
            <person name="Gong W."/>
            <person name="Xiao S."/>
            <person name="Wang L."/>
            <person name="Liao Z."/>
            <person name="Chang Y."/>
            <person name="Mo W."/>
            <person name="Hu G."/>
            <person name="Li W."/>
            <person name="Zhao G."/>
            <person name="Zhu H."/>
            <person name="Hu X."/>
            <person name="Ji K."/>
            <person name="Xiang X."/>
            <person name="Song Q."/>
            <person name="Yuan D."/>
            <person name="Jin S."/>
            <person name="Zhang L."/>
        </authorList>
    </citation>
    <scope>NUCLEOTIDE SEQUENCE [LARGE SCALE GENOMIC DNA]</scope>
    <source>
        <strain evidence="1">SQ_2022a</strain>
    </source>
</reference>
<evidence type="ECO:0000313" key="1">
    <source>
        <dbReference type="EMBL" id="KAI8021808.1"/>
    </source>
</evidence>
<keyword evidence="2" id="KW-1185">Reference proteome</keyword>
<organism evidence="1 2">
    <name type="scientific">Camellia lanceoleosa</name>
    <dbReference type="NCBI Taxonomy" id="1840588"/>
    <lineage>
        <taxon>Eukaryota</taxon>
        <taxon>Viridiplantae</taxon>
        <taxon>Streptophyta</taxon>
        <taxon>Embryophyta</taxon>
        <taxon>Tracheophyta</taxon>
        <taxon>Spermatophyta</taxon>
        <taxon>Magnoliopsida</taxon>
        <taxon>eudicotyledons</taxon>
        <taxon>Gunneridae</taxon>
        <taxon>Pentapetalae</taxon>
        <taxon>asterids</taxon>
        <taxon>Ericales</taxon>
        <taxon>Theaceae</taxon>
        <taxon>Camellia</taxon>
    </lineage>
</organism>
<dbReference type="EMBL" id="CM045763">
    <property type="protein sequence ID" value="KAI8021808.1"/>
    <property type="molecule type" value="Genomic_DNA"/>
</dbReference>
<gene>
    <name evidence="1" type="ORF">LOK49_LG03G03354</name>
</gene>